<reference evidence="1" key="1">
    <citation type="submission" date="2014-11" db="EMBL/GenBank/DDBJ databases">
        <authorList>
            <person name="Amaro Gonzalez C."/>
        </authorList>
    </citation>
    <scope>NUCLEOTIDE SEQUENCE</scope>
</reference>
<name>A0A0E9WWJ1_ANGAN</name>
<dbReference type="AlphaFoldDB" id="A0A0E9WWJ1"/>
<dbReference type="EMBL" id="GBXM01014572">
    <property type="protein sequence ID" value="JAH94005.1"/>
    <property type="molecule type" value="Transcribed_RNA"/>
</dbReference>
<evidence type="ECO:0000313" key="1">
    <source>
        <dbReference type="EMBL" id="JAH94005.1"/>
    </source>
</evidence>
<proteinExistence type="predicted"/>
<accession>A0A0E9WWJ1</accession>
<reference evidence="1" key="2">
    <citation type="journal article" date="2015" name="Fish Shellfish Immunol.">
        <title>Early steps in the European eel (Anguilla anguilla)-Vibrio vulnificus interaction in the gills: Role of the RtxA13 toxin.</title>
        <authorList>
            <person name="Callol A."/>
            <person name="Pajuelo D."/>
            <person name="Ebbesson L."/>
            <person name="Teles M."/>
            <person name="MacKenzie S."/>
            <person name="Amaro C."/>
        </authorList>
    </citation>
    <scope>NUCLEOTIDE SEQUENCE</scope>
</reference>
<sequence length="59" mass="6701">MYMDTHTQHTHTHTHTHTTCINTFISGWHVPSQCSVTSGDCPSSLMPCNQCLEKQIRTE</sequence>
<protein>
    <submittedName>
        <fullName evidence="1">Uncharacterized protein</fullName>
    </submittedName>
</protein>
<organism evidence="1">
    <name type="scientific">Anguilla anguilla</name>
    <name type="common">European freshwater eel</name>
    <name type="synonym">Muraena anguilla</name>
    <dbReference type="NCBI Taxonomy" id="7936"/>
    <lineage>
        <taxon>Eukaryota</taxon>
        <taxon>Metazoa</taxon>
        <taxon>Chordata</taxon>
        <taxon>Craniata</taxon>
        <taxon>Vertebrata</taxon>
        <taxon>Euteleostomi</taxon>
        <taxon>Actinopterygii</taxon>
        <taxon>Neopterygii</taxon>
        <taxon>Teleostei</taxon>
        <taxon>Anguilliformes</taxon>
        <taxon>Anguillidae</taxon>
        <taxon>Anguilla</taxon>
    </lineage>
</organism>